<evidence type="ECO:0000256" key="1">
    <source>
        <dbReference type="SAM" id="MobiDB-lite"/>
    </source>
</evidence>
<reference evidence="3" key="1">
    <citation type="submission" date="2022-11" db="UniProtKB">
        <authorList>
            <consortium name="WormBaseParasite"/>
        </authorList>
    </citation>
    <scope>IDENTIFICATION</scope>
</reference>
<name>A0A914IEM0_GLORO</name>
<keyword evidence="2" id="KW-1185">Reference proteome</keyword>
<feature type="region of interest" description="Disordered" evidence="1">
    <location>
        <begin position="73"/>
        <end position="95"/>
    </location>
</feature>
<sequence>MEKEKGTNKKEKEIWLPIRIQFHFTSNPFLTNCFRRLLTAIALHVLAAGLSGLWPLPTCCTLATENGAMREEKHHSFATNDGNQSAKGERLDETL</sequence>
<organism evidence="2 3">
    <name type="scientific">Globodera rostochiensis</name>
    <name type="common">Golden nematode worm</name>
    <name type="synonym">Heterodera rostochiensis</name>
    <dbReference type="NCBI Taxonomy" id="31243"/>
    <lineage>
        <taxon>Eukaryota</taxon>
        <taxon>Metazoa</taxon>
        <taxon>Ecdysozoa</taxon>
        <taxon>Nematoda</taxon>
        <taxon>Chromadorea</taxon>
        <taxon>Rhabditida</taxon>
        <taxon>Tylenchina</taxon>
        <taxon>Tylenchomorpha</taxon>
        <taxon>Tylenchoidea</taxon>
        <taxon>Heteroderidae</taxon>
        <taxon>Heteroderinae</taxon>
        <taxon>Globodera</taxon>
    </lineage>
</organism>
<dbReference type="WBParaSite" id="Gr19_v10_g9910.t1">
    <property type="protein sequence ID" value="Gr19_v10_g9910.t1"/>
    <property type="gene ID" value="Gr19_v10_g9910"/>
</dbReference>
<protein>
    <submittedName>
        <fullName evidence="3">Uncharacterized protein</fullName>
    </submittedName>
</protein>
<evidence type="ECO:0000313" key="2">
    <source>
        <dbReference type="Proteomes" id="UP000887572"/>
    </source>
</evidence>
<dbReference type="AlphaFoldDB" id="A0A914IEM0"/>
<accession>A0A914IEM0</accession>
<dbReference type="Proteomes" id="UP000887572">
    <property type="component" value="Unplaced"/>
</dbReference>
<proteinExistence type="predicted"/>
<feature type="compositionally biased region" description="Polar residues" evidence="1">
    <location>
        <begin position="77"/>
        <end position="86"/>
    </location>
</feature>
<evidence type="ECO:0000313" key="3">
    <source>
        <dbReference type="WBParaSite" id="Gr19_v10_g9910.t1"/>
    </source>
</evidence>